<keyword evidence="8" id="KW-1185">Reference proteome</keyword>
<keyword evidence="2" id="KW-1003">Cell membrane</keyword>
<dbReference type="EMBL" id="LGKG01000112">
    <property type="protein sequence ID" value="KPC64162.1"/>
    <property type="molecule type" value="Genomic_DNA"/>
</dbReference>
<sequence>MAYLSLILFVIATCGTPGPNNNMIMSSGVSHGFRRSIPHVVGINIGFPVMVIAIGFGLDGILKDYPVIYDVLRPVGAAYLLYLAYRIAVSPVGEQKEAEAKPLTFLQSALFQWVNPKSWVMAVGAVTTYATGAGGDAVWNIVAVSVIFLVFGTPCTVSWLAIGVALKRVLSKPLQFRIFNVAMAVLLAVSLIPVLGEIIADLQKITS</sequence>
<dbReference type="PANTHER" id="PTHR30086:SF20">
    <property type="entry name" value="ARGININE EXPORTER PROTEIN ARGO-RELATED"/>
    <property type="match status" value="1"/>
</dbReference>
<dbReference type="PANTHER" id="PTHR30086">
    <property type="entry name" value="ARGININE EXPORTER PROTEIN ARGO"/>
    <property type="match status" value="1"/>
</dbReference>
<feature type="transmembrane region" description="Helical" evidence="6">
    <location>
        <begin position="137"/>
        <end position="166"/>
    </location>
</feature>
<gene>
    <name evidence="7" type="ORF">ADL29_14240</name>
</gene>
<reference evidence="8" key="1">
    <citation type="submission" date="2015-07" db="EMBL/GenBank/DDBJ databases">
        <authorList>
            <person name="Ju K.-S."/>
            <person name="Doroghazi J.R."/>
            <person name="Metcalf W.W."/>
        </authorList>
    </citation>
    <scope>NUCLEOTIDE SEQUENCE [LARGE SCALE GENOMIC DNA]</scope>
    <source>
        <strain evidence="8">NRRL ISP-5002</strain>
    </source>
</reference>
<evidence type="ECO:0000256" key="4">
    <source>
        <dbReference type="ARBA" id="ARBA00022989"/>
    </source>
</evidence>
<dbReference type="Proteomes" id="UP000037982">
    <property type="component" value="Unassembled WGS sequence"/>
</dbReference>
<dbReference type="RefSeq" id="WP_053923998.1">
    <property type="nucleotide sequence ID" value="NZ_LGKG01000112.1"/>
</dbReference>
<evidence type="ECO:0000256" key="1">
    <source>
        <dbReference type="ARBA" id="ARBA00004651"/>
    </source>
</evidence>
<feature type="transmembrane region" description="Helical" evidence="6">
    <location>
        <begin position="178"/>
        <end position="200"/>
    </location>
</feature>
<evidence type="ECO:0000256" key="6">
    <source>
        <dbReference type="SAM" id="Phobius"/>
    </source>
</evidence>
<evidence type="ECO:0000256" key="3">
    <source>
        <dbReference type="ARBA" id="ARBA00022692"/>
    </source>
</evidence>
<proteinExistence type="predicted"/>
<evidence type="ECO:0000256" key="2">
    <source>
        <dbReference type="ARBA" id="ARBA00022475"/>
    </source>
</evidence>
<evidence type="ECO:0000313" key="7">
    <source>
        <dbReference type="EMBL" id="KPC64162.1"/>
    </source>
</evidence>
<keyword evidence="3 6" id="KW-0812">Transmembrane</keyword>
<keyword evidence="5 6" id="KW-0472">Membrane</keyword>
<accession>A0A0N0H140</accession>
<protein>
    <submittedName>
        <fullName evidence="7">Lysine transporter LysE</fullName>
    </submittedName>
</protein>
<keyword evidence="4 6" id="KW-1133">Transmembrane helix</keyword>
<dbReference type="GO" id="GO:0015171">
    <property type="term" value="F:amino acid transmembrane transporter activity"/>
    <property type="evidence" value="ECO:0007669"/>
    <property type="project" value="TreeGrafter"/>
</dbReference>
<dbReference type="GO" id="GO:0033228">
    <property type="term" value="P:cysteine export across plasma membrane"/>
    <property type="evidence" value="ECO:0007669"/>
    <property type="project" value="TreeGrafter"/>
</dbReference>
<dbReference type="PATRIC" id="fig|66876.3.peg.3140"/>
<feature type="transmembrane region" description="Helical" evidence="6">
    <location>
        <begin position="42"/>
        <end position="62"/>
    </location>
</feature>
<name>A0A0N0H140_9ACTN</name>
<comment type="subcellular location">
    <subcellularLocation>
        <location evidence="1">Cell membrane</location>
        <topology evidence="1">Multi-pass membrane protein</topology>
    </subcellularLocation>
</comment>
<evidence type="ECO:0000313" key="8">
    <source>
        <dbReference type="Proteomes" id="UP000037982"/>
    </source>
</evidence>
<dbReference type="Pfam" id="PF01810">
    <property type="entry name" value="LysE"/>
    <property type="match status" value="1"/>
</dbReference>
<organism evidence="7 8">
    <name type="scientific">Streptomyces chattanoogensis</name>
    <dbReference type="NCBI Taxonomy" id="66876"/>
    <lineage>
        <taxon>Bacteria</taxon>
        <taxon>Bacillati</taxon>
        <taxon>Actinomycetota</taxon>
        <taxon>Actinomycetes</taxon>
        <taxon>Kitasatosporales</taxon>
        <taxon>Streptomycetaceae</taxon>
        <taxon>Streptomyces</taxon>
    </lineage>
</organism>
<dbReference type="AlphaFoldDB" id="A0A0N0H140"/>
<dbReference type="GO" id="GO:0005886">
    <property type="term" value="C:plasma membrane"/>
    <property type="evidence" value="ECO:0007669"/>
    <property type="project" value="UniProtKB-SubCell"/>
</dbReference>
<dbReference type="InterPro" id="IPR001123">
    <property type="entry name" value="LeuE-type"/>
</dbReference>
<evidence type="ECO:0000256" key="5">
    <source>
        <dbReference type="ARBA" id="ARBA00023136"/>
    </source>
</evidence>
<comment type="caution">
    <text evidence="7">The sequence shown here is derived from an EMBL/GenBank/DDBJ whole genome shotgun (WGS) entry which is preliminary data.</text>
</comment>